<sequence>MHPKKLFKKIVVDNENIFNAFLLFPKPILIALNGPAIGACVTSATLCDAIIASKTATLSTPFHRLGITPEGCSSVHFPRLIGSKNAQKMLGPEGWVPSAQEALEVGMISKVVEHERLMVEAQSLAESWIQNGKKRTVPAGGDVRHLAMVNHRESVDLANAFMSLPFIQGQINFLTSKNKFKEANIFKLIKATMPLWKKVI</sequence>
<keyword evidence="2" id="KW-0576">Peroxisome</keyword>
<accession>A0A0K2VDU0</accession>
<evidence type="ECO:0000256" key="3">
    <source>
        <dbReference type="ARBA" id="ARBA00023235"/>
    </source>
</evidence>
<dbReference type="EMBL" id="HACA01030690">
    <property type="protein sequence ID" value="CDW48051.1"/>
    <property type="molecule type" value="Transcribed_RNA"/>
</dbReference>
<dbReference type="InterPro" id="IPR051053">
    <property type="entry name" value="ECH/Chromodomain_protein"/>
</dbReference>
<dbReference type="InterPro" id="IPR029045">
    <property type="entry name" value="ClpP/crotonase-like_dom_sf"/>
</dbReference>
<dbReference type="SUPFAM" id="SSF52096">
    <property type="entry name" value="ClpP/crotonase"/>
    <property type="match status" value="1"/>
</dbReference>
<comment type="subcellular location">
    <subcellularLocation>
        <location evidence="1">Peroxisome</location>
    </subcellularLocation>
</comment>
<dbReference type="OrthoDB" id="409763at2759"/>
<dbReference type="PANTHER" id="PTHR43684">
    <property type="match status" value="1"/>
</dbReference>
<keyword evidence="3" id="KW-0413">Isomerase</keyword>
<dbReference type="GO" id="GO:0004165">
    <property type="term" value="F:delta(3)-delta(2)-enoyl-CoA isomerase activity"/>
    <property type="evidence" value="ECO:0007669"/>
    <property type="project" value="UniProtKB-ARBA"/>
</dbReference>
<dbReference type="CDD" id="cd06558">
    <property type="entry name" value="crotonase-like"/>
    <property type="match status" value="1"/>
</dbReference>
<proteinExistence type="predicted"/>
<dbReference type="AlphaFoldDB" id="A0A0K2VDU0"/>
<evidence type="ECO:0000256" key="2">
    <source>
        <dbReference type="ARBA" id="ARBA00023140"/>
    </source>
</evidence>
<dbReference type="Gene3D" id="3.90.226.10">
    <property type="entry name" value="2-enoyl-CoA Hydratase, Chain A, domain 1"/>
    <property type="match status" value="1"/>
</dbReference>
<dbReference type="PANTHER" id="PTHR43684:SF1">
    <property type="entry name" value="ENOYL-COA DELTA ISOMERASE 2"/>
    <property type="match status" value="1"/>
</dbReference>
<dbReference type="Pfam" id="PF00378">
    <property type="entry name" value="ECH_1"/>
    <property type="match status" value="1"/>
</dbReference>
<organism evidence="4">
    <name type="scientific">Lepeophtheirus salmonis</name>
    <name type="common">Salmon louse</name>
    <name type="synonym">Caligus salmonis</name>
    <dbReference type="NCBI Taxonomy" id="72036"/>
    <lineage>
        <taxon>Eukaryota</taxon>
        <taxon>Metazoa</taxon>
        <taxon>Ecdysozoa</taxon>
        <taxon>Arthropoda</taxon>
        <taxon>Crustacea</taxon>
        <taxon>Multicrustacea</taxon>
        <taxon>Hexanauplia</taxon>
        <taxon>Copepoda</taxon>
        <taxon>Siphonostomatoida</taxon>
        <taxon>Caligidae</taxon>
        <taxon>Lepeophtheirus</taxon>
    </lineage>
</organism>
<evidence type="ECO:0000256" key="1">
    <source>
        <dbReference type="ARBA" id="ARBA00004275"/>
    </source>
</evidence>
<dbReference type="InterPro" id="IPR001753">
    <property type="entry name" value="Enoyl-CoA_hydra/iso"/>
</dbReference>
<reference evidence="4" key="1">
    <citation type="submission" date="2014-05" db="EMBL/GenBank/DDBJ databases">
        <authorList>
            <person name="Chronopoulou M."/>
        </authorList>
    </citation>
    <scope>NUCLEOTIDE SEQUENCE</scope>
    <source>
        <tissue evidence="4">Whole organism</tissue>
    </source>
</reference>
<dbReference type="GO" id="GO:0005777">
    <property type="term" value="C:peroxisome"/>
    <property type="evidence" value="ECO:0007669"/>
    <property type="project" value="UniProtKB-SubCell"/>
</dbReference>
<evidence type="ECO:0000313" key="4">
    <source>
        <dbReference type="EMBL" id="CDW48051.1"/>
    </source>
</evidence>
<protein>
    <submittedName>
        <fullName evidence="4">Uncharacterized protein</fullName>
    </submittedName>
</protein>
<name>A0A0K2VDU0_LEPSM</name>